<dbReference type="PANTHER" id="PTHR21574">
    <property type="entry name" value="CENTROSOMAL PROTEIN OF 120 KDA"/>
    <property type="match status" value="1"/>
</dbReference>
<protein>
    <submittedName>
        <fullName evidence="3">DUF3668 domain containing protein</fullName>
    </submittedName>
</protein>
<dbReference type="PANTHER" id="PTHR21574:SF0">
    <property type="entry name" value="CENTROSOMAL PROTEIN OF 120 KDA"/>
    <property type="match status" value="1"/>
</dbReference>
<gene>
    <name evidence="3" type="ORF">BDFB_002580</name>
</gene>
<dbReference type="AlphaFoldDB" id="A0A482W7H1"/>
<dbReference type="InterPro" id="IPR035892">
    <property type="entry name" value="C2_domain_sf"/>
</dbReference>
<reference evidence="3 4" key="1">
    <citation type="submission" date="2017-03" db="EMBL/GenBank/DDBJ databases">
        <title>Genome of the blue death feigning beetle - Asbolus verrucosus.</title>
        <authorList>
            <person name="Rider S.D."/>
        </authorList>
    </citation>
    <scope>NUCLEOTIDE SEQUENCE [LARGE SCALE GENOMIC DNA]</scope>
    <source>
        <strain evidence="3">Butters</strain>
        <tissue evidence="3">Head and leg muscle</tissue>
    </source>
</reference>
<dbReference type="Proteomes" id="UP000292052">
    <property type="component" value="Unassembled WGS sequence"/>
</dbReference>
<proteinExistence type="predicted"/>
<evidence type="ECO:0000256" key="1">
    <source>
        <dbReference type="SAM" id="Coils"/>
    </source>
</evidence>
<feature type="coiled-coil region" evidence="1">
    <location>
        <begin position="471"/>
        <end position="505"/>
    </location>
</feature>
<keyword evidence="1" id="KW-0175">Coiled coil</keyword>
<dbReference type="GO" id="GO:1903724">
    <property type="term" value="P:positive regulation of centriole elongation"/>
    <property type="evidence" value="ECO:0007669"/>
    <property type="project" value="TreeGrafter"/>
</dbReference>
<dbReference type="Pfam" id="PF12416">
    <property type="entry name" value="DUF3668"/>
    <property type="match status" value="1"/>
</dbReference>
<feature type="domain" description="DUF3668" evidence="2">
    <location>
        <begin position="169"/>
        <end position="296"/>
    </location>
</feature>
<dbReference type="InterPro" id="IPR022136">
    <property type="entry name" value="DUF3668"/>
</dbReference>
<dbReference type="InterPro" id="IPR039893">
    <property type="entry name" value="CEP120-like"/>
</dbReference>
<name>A0A482W7H1_ASBVE</name>
<comment type="caution">
    <text evidence="3">The sequence shown here is derived from an EMBL/GenBank/DDBJ whole genome shotgun (WGS) entry which is preliminary data.</text>
</comment>
<sequence>MDQLKGKVVNVVLTIQEGKGMETIKNLTFISANFNGRILESDPVNAEDCPCFNTNLIWEIEKKDLRKIRSSNQPLRVECLSIDNQNRRERFGHVLLDLRSAQIIDNTSQVPFRWQKLIGVRNKKRNCYPELFLSLTIRSHLEIQPQAPSEDVWQPEPRVEGSIPIKYLEDGYIMVGDQERCTEDYSLNVLIKHASNLDLLLPEVLVFHQNNNKYFMCIKMFGIPIKTKQFSKELQDKIVFEEKIVVRLLSHFDVLKQFFAEETFEVGFNSGNDLLGAATISFNGLTNLNEKLALDDCFFRFPSPNGITPVSSDGRKPSLSLEIFVIKNQDEVKSDYVSLVQNMIQDVSKASGDHSEETKQQELLLATEENLRQLEEWKERQKAEFEEQLKTIKEQELKKDRDEIEQKRVELNVNIKKCRDLQEELQEKLDELKLAKTLKKKRKSSSSLADVIAENQKKFADCEKELLIDYISNLQNDNESLKQIINEQKQQLDNIQKTALTKEQTTNLLHELKGLEEKFQVAQQTKTYFKEQWKKACQEIHDLKAEDYKQLQSQLRERREELDQLDHLYVTEEANELVTF</sequence>
<evidence type="ECO:0000313" key="3">
    <source>
        <dbReference type="EMBL" id="RZC41092.1"/>
    </source>
</evidence>
<dbReference type="OrthoDB" id="332250at2759"/>
<dbReference type="STRING" id="1661398.A0A482W7H1"/>
<evidence type="ECO:0000259" key="2">
    <source>
        <dbReference type="Pfam" id="PF12416"/>
    </source>
</evidence>
<evidence type="ECO:0000313" key="4">
    <source>
        <dbReference type="Proteomes" id="UP000292052"/>
    </source>
</evidence>
<dbReference type="EMBL" id="QDEB01020311">
    <property type="protein sequence ID" value="RZC41092.1"/>
    <property type="molecule type" value="Genomic_DNA"/>
</dbReference>
<keyword evidence="4" id="KW-1185">Reference proteome</keyword>
<organism evidence="3 4">
    <name type="scientific">Asbolus verrucosus</name>
    <name type="common">Desert ironclad beetle</name>
    <dbReference type="NCBI Taxonomy" id="1661398"/>
    <lineage>
        <taxon>Eukaryota</taxon>
        <taxon>Metazoa</taxon>
        <taxon>Ecdysozoa</taxon>
        <taxon>Arthropoda</taxon>
        <taxon>Hexapoda</taxon>
        <taxon>Insecta</taxon>
        <taxon>Pterygota</taxon>
        <taxon>Neoptera</taxon>
        <taxon>Endopterygota</taxon>
        <taxon>Coleoptera</taxon>
        <taxon>Polyphaga</taxon>
        <taxon>Cucujiformia</taxon>
        <taxon>Tenebrionidae</taxon>
        <taxon>Pimeliinae</taxon>
        <taxon>Asbolus</taxon>
    </lineage>
</organism>
<dbReference type="GO" id="GO:0005813">
    <property type="term" value="C:centrosome"/>
    <property type="evidence" value="ECO:0007669"/>
    <property type="project" value="TreeGrafter"/>
</dbReference>
<accession>A0A482W7H1</accession>
<dbReference type="Gene3D" id="2.60.40.150">
    <property type="entry name" value="C2 domain"/>
    <property type="match status" value="1"/>
</dbReference>
<feature type="coiled-coil region" evidence="1">
    <location>
        <begin position="364"/>
        <end position="442"/>
    </location>
</feature>